<dbReference type="Proteomes" id="UP000322214">
    <property type="component" value="Chromosome"/>
</dbReference>
<dbReference type="STRING" id="980251.GCA_001642875_02462"/>
<evidence type="ECO:0000313" key="1">
    <source>
        <dbReference type="EMBL" id="QEG20505.1"/>
    </source>
</evidence>
<organism evidence="1 2">
    <name type="scientific">Mariniblastus fucicola</name>
    <dbReference type="NCBI Taxonomy" id="980251"/>
    <lineage>
        <taxon>Bacteria</taxon>
        <taxon>Pseudomonadati</taxon>
        <taxon>Planctomycetota</taxon>
        <taxon>Planctomycetia</taxon>
        <taxon>Pirellulales</taxon>
        <taxon>Pirellulaceae</taxon>
        <taxon>Mariniblastus</taxon>
    </lineage>
</organism>
<dbReference type="AlphaFoldDB" id="A0A5B9P5R2"/>
<evidence type="ECO:0000313" key="2">
    <source>
        <dbReference type="Proteomes" id="UP000322214"/>
    </source>
</evidence>
<sequence length="89" mass="10341">MLKYKDFVPEEIEAPGFFKEGRHQSFDHAVEEANKWLAENRIALVSIETVVLPNIWSRWEEGSGDASLGTSSDAPSRWHQFIRCWYKDV</sequence>
<dbReference type="EMBL" id="CP042912">
    <property type="protein sequence ID" value="QEG20505.1"/>
    <property type="molecule type" value="Genomic_DNA"/>
</dbReference>
<gene>
    <name evidence="1" type="ORF">MFFC18_03540</name>
</gene>
<reference evidence="1 2" key="1">
    <citation type="submission" date="2019-08" db="EMBL/GenBank/DDBJ databases">
        <title>Deep-cultivation of Planctomycetes and their phenomic and genomic characterization uncovers novel biology.</title>
        <authorList>
            <person name="Wiegand S."/>
            <person name="Jogler M."/>
            <person name="Boedeker C."/>
            <person name="Pinto D."/>
            <person name="Vollmers J."/>
            <person name="Rivas-Marin E."/>
            <person name="Kohn T."/>
            <person name="Peeters S.H."/>
            <person name="Heuer A."/>
            <person name="Rast P."/>
            <person name="Oberbeckmann S."/>
            <person name="Bunk B."/>
            <person name="Jeske O."/>
            <person name="Meyerdierks A."/>
            <person name="Storesund J.E."/>
            <person name="Kallscheuer N."/>
            <person name="Luecker S."/>
            <person name="Lage O.M."/>
            <person name="Pohl T."/>
            <person name="Merkel B.J."/>
            <person name="Hornburger P."/>
            <person name="Mueller R.-W."/>
            <person name="Bruemmer F."/>
            <person name="Labrenz M."/>
            <person name="Spormann A.M."/>
            <person name="Op den Camp H."/>
            <person name="Overmann J."/>
            <person name="Amann R."/>
            <person name="Jetten M.S.M."/>
            <person name="Mascher T."/>
            <person name="Medema M.H."/>
            <person name="Devos D.P."/>
            <person name="Kaster A.-K."/>
            <person name="Ovreas L."/>
            <person name="Rohde M."/>
            <person name="Galperin M.Y."/>
            <person name="Jogler C."/>
        </authorList>
    </citation>
    <scope>NUCLEOTIDE SEQUENCE [LARGE SCALE GENOMIC DNA]</scope>
    <source>
        <strain evidence="1 2">FC18</strain>
    </source>
</reference>
<dbReference type="RefSeq" id="WP_075084880.1">
    <property type="nucleotide sequence ID" value="NZ_CP042912.1"/>
</dbReference>
<protein>
    <submittedName>
        <fullName evidence="1">Uncharacterized protein</fullName>
    </submittedName>
</protein>
<name>A0A5B9P5R2_9BACT</name>
<dbReference type="OrthoDB" id="284707at2"/>
<accession>A0A5B9P5R2</accession>
<proteinExistence type="predicted"/>
<keyword evidence="2" id="KW-1185">Reference proteome</keyword>
<dbReference type="KEGG" id="mff:MFFC18_03540"/>